<evidence type="ECO:0000313" key="3">
    <source>
        <dbReference type="Proteomes" id="UP001153709"/>
    </source>
</evidence>
<reference evidence="2" key="1">
    <citation type="submission" date="2022-01" db="EMBL/GenBank/DDBJ databases">
        <authorList>
            <person name="King R."/>
        </authorList>
    </citation>
    <scope>NUCLEOTIDE SEQUENCE</scope>
</reference>
<feature type="transmembrane region" description="Helical" evidence="1">
    <location>
        <begin position="35"/>
        <end position="57"/>
    </location>
</feature>
<feature type="transmembrane region" description="Helical" evidence="1">
    <location>
        <begin position="6"/>
        <end position="23"/>
    </location>
</feature>
<organism evidence="2 3">
    <name type="scientific">Diabrotica balteata</name>
    <name type="common">Banded cucumber beetle</name>
    <dbReference type="NCBI Taxonomy" id="107213"/>
    <lineage>
        <taxon>Eukaryota</taxon>
        <taxon>Metazoa</taxon>
        <taxon>Ecdysozoa</taxon>
        <taxon>Arthropoda</taxon>
        <taxon>Hexapoda</taxon>
        <taxon>Insecta</taxon>
        <taxon>Pterygota</taxon>
        <taxon>Neoptera</taxon>
        <taxon>Endopterygota</taxon>
        <taxon>Coleoptera</taxon>
        <taxon>Polyphaga</taxon>
        <taxon>Cucujiformia</taxon>
        <taxon>Chrysomeloidea</taxon>
        <taxon>Chrysomelidae</taxon>
        <taxon>Galerucinae</taxon>
        <taxon>Diabroticina</taxon>
        <taxon>Diabroticites</taxon>
        <taxon>Diabrotica</taxon>
    </lineage>
</organism>
<dbReference type="Proteomes" id="UP001153709">
    <property type="component" value="Chromosome 10"/>
</dbReference>
<feature type="transmembrane region" description="Helical" evidence="1">
    <location>
        <begin position="63"/>
        <end position="82"/>
    </location>
</feature>
<evidence type="ECO:0000313" key="2">
    <source>
        <dbReference type="EMBL" id="CAG9828540.1"/>
    </source>
</evidence>
<sequence length="88" mass="9831">AYVVIPFFFFVHSFIHCTLHFLLMSSLLFRSPSLFPVILLSTLISAVSSSLYVVVVPGLVSEAYVIIGLTSDFHFVVLLDVFDSFNNI</sequence>
<feature type="non-terminal residue" evidence="2">
    <location>
        <position position="1"/>
    </location>
</feature>
<accession>A0A9N9SQ55</accession>
<name>A0A9N9SQ55_DIABA</name>
<protein>
    <submittedName>
        <fullName evidence="2">Uncharacterized protein</fullName>
    </submittedName>
</protein>
<keyword evidence="1" id="KW-0812">Transmembrane</keyword>
<keyword evidence="3" id="KW-1185">Reference proteome</keyword>
<keyword evidence="1" id="KW-0472">Membrane</keyword>
<proteinExistence type="predicted"/>
<keyword evidence="1" id="KW-1133">Transmembrane helix</keyword>
<evidence type="ECO:0000256" key="1">
    <source>
        <dbReference type="SAM" id="Phobius"/>
    </source>
</evidence>
<gene>
    <name evidence="2" type="ORF">DIABBA_LOCUS2454</name>
</gene>
<dbReference type="EMBL" id="OU898285">
    <property type="protein sequence ID" value="CAG9828540.1"/>
    <property type="molecule type" value="Genomic_DNA"/>
</dbReference>
<dbReference type="AlphaFoldDB" id="A0A9N9SQ55"/>